<gene>
    <name evidence="1" type="ORF">LLUT_LOCUS22190</name>
</gene>
<reference evidence="1 2" key="1">
    <citation type="submission" date="2024-03" db="EMBL/GenBank/DDBJ databases">
        <authorList>
            <person name="Martinez-Hernandez J."/>
        </authorList>
    </citation>
    <scope>NUCLEOTIDE SEQUENCE [LARGE SCALE GENOMIC DNA]</scope>
</reference>
<protein>
    <submittedName>
        <fullName evidence="1">Uncharacterized protein</fullName>
    </submittedName>
</protein>
<evidence type="ECO:0000313" key="2">
    <source>
        <dbReference type="Proteomes" id="UP001497480"/>
    </source>
</evidence>
<dbReference type="Proteomes" id="UP001497480">
    <property type="component" value="Unassembled WGS sequence"/>
</dbReference>
<evidence type="ECO:0000313" key="1">
    <source>
        <dbReference type="EMBL" id="CAL0321130.1"/>
    </source>
</evidence>
<comment type="caution">
    <text evidence="1">The sequence shown here is derived from an EMBL/GenBank/DDBJ whole genome shotgun (WGS) entry which is preliminary data.</text>
</comment>
<keyword evidence="2" id="KW-1185">Reference proteome</keyword>
<organism evidence="1 2">
    <name type="scientific">Lupinus luteus</name>
    <name type="common">European yellow lupine</name>
    <dbReference type="NCBI Taxonomy" id="3873"/>
    <lineage>
        <taxon>Eukaryota</taxon>
        <taxon>Viridiplantae</taxon>
        <taxon>Streptophyta</taxon>
        <taxon>Embryophyta</taxon>
        <taxon>Tracheophyta</taxon>
        <taxon>Spermatophyta</taxon>
        <taxon>Magnoliopsida</taxon>
        <taxon>eudicotyledons</taxon>
        <taxon>Gunneridae</taxon>
        <taxon>Pentapetalae</taxon>
        <taxon>rosids</taxon>
        <taxon>fabids</taxon>
        <taxon>Fabales</taxon>
        <taxon>Fabaceae</taxon>
        <taxon>Papilionoideae</taxon>
        <taxon>50 kb inversion clade</taxon>
        <taxon>genistoids sensu lato</taxon>
        <taxon>core genistoids</taxon>
        <taxon>Genisteae</taxon>
        <taxon>Lupinus</taxon>
    </lineage>
</organism>
<accession>A0AAV1XH68</accession>
<dbReference type="EMBL" id="CAXHTB010000015">
    <property type="protein sequence ID" value="CAL0321130.1"/>
    <property type="molecule type" value="Genomic_DNA"/>
</dbReference>
<dbReference type="AlphaFoldDB" id="A0AAV1XH68"/>
<proteinExistence type="predicted"/>
<name>A0AAV1XH68_LUPLU</name>
<sequence length="53" mass="5908">MLKYSRTNHLITIIQDKGLGEVKAGDRIGPWSCSIEMTEKEEAVGENGQSWEA</sequence>